<feature type="region of interest" description="Disordered" evidence="4">
    <location>
        <begin position="1"/>
        <end position="22"/>
    </location>
</feature>
<dbReference type="RefSeq" id="WP_189685842.1">
    <property type="nucleotide sequence ID" value="NZ_BMYK01000002.1"/>
</dbReference>
<accession>A0ABQ3FWR2</accession>
<keyword evidence="2" id="KW-0238">DNA-binding</keyword>
<evidence type="ECO:0000313" key="7">
    <source>
        <dbReference type="Proteomes" id="UP000626210"/>
    </source>
</evidence>
<name>A0ABQ3FWR2_9BURK</name>
<evidence type="ECO:0000313" key="6">
    <source>
        <dbReference type="EMBL" id="GHC73361.1"/>
    </source>
</evidence>
<dbReference type="InterPro" id="IPR036388">
    <property type="entry name" value="WH-like_DNA-bd_sf"/>
</dbReference>
<comment type="caution">
    <text evidence="6">The sequence shown here is derived from an EMBL/GenBank/DDBJ whole genome shotgun (WGS) entry which is preliminary data.</text>
</comment>
<dbReference type="Gene3D" id="1.10.10.10">
    <property type="entry name" value="Winged helix-like DNA-binding domain superfamily/Winged helix DNA-binding domain"/>
    <property type="match status" value="1"/>
</dbReference>
<dbReference type="PANTHER" id="PTHR33164:SF64">
    <property type="entry name" value="TRANSCRIPTIONAL REGULATOR SLYA"/>
    <property type="match status" value="1"/>
</dbReference>
<keyword evidence="1" id="KW-0805">Transcription regulation</keyword>
<reference evidence="7" key="1">
    <citation type="journal article" date="2019" name="Int. J. Syst. Evol. Microbiol.">
        <title>The Global Catalogue of Microorganisms (GCM) 10K type strain sequencing project: providing services to taxonomists for standard genome sequencing and annotation.</title>
        <authorList>
            <consortium name="The Broad Institute Genomics Platform"/>
            <consortium name="The Broad Institute Genome Sequencing Center for Infectious Disease"/>
            <person name="Wu L."/>
            <person name="Ma J."/>
        </authorList>
    </citation>
    <scope>NUCLEOTIDE SEQUENCE [LARGE SCALE GENOMIC DNA]</scope>
    <source>
        <strain evidence="7">KCTC 23314</strain>
    </source>
</reference>
<evidence type="ECO:0000256" key="3">
    <source>
        <dbReference type="ARBA" id="ARBA00023163"/>
    </source>
</evidence>
<dbReference type="Pfam" id="PF01047">
    <property type="entry name" value="MarR"/>
    <property type="match status" value="1"/>
</dbReference>
<dbReference type="PROSITE" id="PS50995">
    <property type="entry name" value="HTH_MARR_2"/>
    <property type="match status" value="1"/>
</dbReference>
<evidence type="ECO:0000256" key="1">
    <source>
        <dbReference type="ARBA" id="ARBA00023015"/>
    </source>
</evidence>
<dbReference type="InterPro" id="IPR023187">
    <property type="entry name" value="Tscrpt_reg_MarR-type_CS"/>
</dbReference>
<dbReference type="PRINTS" id="PR00598">
    <property type="entry name" value="HTHMARR"/>
</dbReference>
<keyword evidence="7" id="KW-1185">Reference proteome</keyword>
<feature type="domain" description="HTH marR-type" evidence="5">
    <location>
        <begin position="31"/>
        <end position="164"/>
    </location>
</feature>
<evidence type="ECO:0000259" key="5">
    <source>
        <dbReference type="PROSITE" id="PS50995"/>
    </source>
</evidence>
<sequence>MDERPSHKPVPTAAGRPPPADFYAPTTYNPSDSVGYLMRRIMSLVALAVERELESTGLTHAQWIPLFKLAVHPGGATVAELARLCELDAGAMTRLLDRLEAKGLCQRERSSEDRRVVRLALTEQGKAVAEQIPVALSRVQNAYLAGFSREEWLLLKSFLSRILDNAQQGCAGKKNP</sequence>
<gene>
    <name evidence="6" type="ORF">GCM10007320_09930</name>
</gene>
<keyword evidence="3" id="KW-0804">Transcription</keyword>
<dbReference type="PANTHER" id="PTHR33164">
    <property type="entry name" value="TRANSCRIPTIONAL REGULATOR, MARR FAMILY"/>
    <property type="match status" value="1"/>
</dbReference>
<evidence type="ECO:0000256" key="2">
    <source>
        <dbReference type="ARBA" id="ARBA00023125"/>
    </source>
</evidence>
<dbReference type="Proteomes" id="UP000626210">
    <property type="component" value="Unassembled WGS sequence"/>
</dbReference>
<dbReference type="PROSITE" id="PS01117">
    <property type="entry name" value="HTH_MARR_1"/>
    <property type="match status" value="1"/>
</dbReference>
<organism evidence="6 7">
    <name type="scientific">Pseudorhodoferax aquiterrae</name>
    <dbReference type="NCBI Taxonomy" id="747304"/>
    <lineage>
        <taxon>Bacteria</taxon>
        <taxon>Pseudomonadati</taxon>
        <taxon>Pseudomonadota</taxon>
        <taxon>Betaproteobacteria</taxon>
        <taxon>Burkholderiales</taxon>
        <taxon>Comamonadaceae</taxon>
    </lineage>
</organism>
<dbReference type="SMART" id="SM00347">
    <property type="entry name" value="HTH_MARR"/>
    <property type="match status" value="1"/>
</dbReference>
<dbReference type="InterPro" id="IPR000835">
    <property type="entry name" value="HTH_MarR-typ"/>
</dbReference>
<dbReference type="InterPro" id="IPR039422">
    <property type="entry name" value="MarR/SlyA-like"/>
</dbReference>
<evidence type="ECO:0000256" key="4">
    <source>
        <dbReference type="SAM" id="MobiDB-lite"/>
    </source>
</evidence>
<dbReference type="EMBL" id="BMYK01000002">
    <property type="protein sequence ID" value="GHC73361.1"/>
    <property type="molecule type" value="Genomic_DNA"/>
</dbReference>
<proteinExistence type="predicted"/>
<protein>
    <submittedName>
        <fullName evidence="6">MarR family transcriptional regulator</fullName>
    </submittedName>
</protein>
<dbReference type="SUPFAM" id="SSF46785">
    <property type="entry name" value="Winged helix' DNA-binding domain"/>
    <property type="match status" value="1"/>
</dbReference>
<dbReference type="InterPro" id="IPR036390">
    <property type="entry name" value="WH_DNA-bd_sf"/>
</dbReference>